<organism evidence="2 3">
    <name type="scientific">Deinococcus aquaticus</name>
    <dbReference type="NCBI Taxonomy" id="328692"/>
    <lineage>
        <taxon>Bacteria</taxon>
        <taxon>Thermotogati</taxon>
        <taxon>Deinococcota</taxon>
        <taxon>Deinococci</taxon>
        <taxon>Deinococcales</taxon>
        <taxon>Deinococcaceae</taxon>
        <taxon>Deinococcus</taxon>
    </lineage>
</organism>
<keyword evidence="1" id="KW-0812">Transmembrane</keyword>
<protein>
    <submittedName>
        <fullName evidence="2">Uncharacterized protein</fullName>
    </submittedName>
</protein>
<feature type="transmembrane region" description="Helical" evidence="1">
    <location>
        <begin position="137"/>
        <end position="159"/>
    </location>
</feature>
<gene>
    <name evidence="2" type="ORF">M8445_05800</name>
</gene>
<keyword evidence="1" id="KW-0472">Membrane</keyword>
<feature type="transmembrane region" description="Helical" evidence="1">
    <location>
        <begin position="105"/>
        <end position="125"/>
    </location>
</feature>
<evidence type="ECO:0000313" key="3">
    <source>
        <dbReference type="Proteomes" id="UP001217044"/>
    </source>
</evidence>
<dbReference type="Proteomes" id="UP001217044">
    <property type="component" value="Chromosome"/>
</dbReference>
<dbReference type="Pfam" id="PF22564">
    <property type="entry name" value="HAAS"/>
    <property type="match status" value="1"/>
</dbReference>
<keyword evidence="1" id="KW-1133">Transmembrane helix</keyword>
<sequence length="199" mass="21838">MTNPLHNWLDVALRDLAPAAQRRVSAEYQAHVQDAMTGGLTEPEAVATLGDPAQVNRALRRTYATEEVATQYRTPSRRLWVAMLLAQLGHTALVILSNLEDHADLLRHLTGPLTGLTLLLALMALMKQRPTPYTSTLGTRLLVLPLTSGQWITALLTPARDTLDLAFLIVLPLALVGMAWDAHRTAQRVSRTLNLEGQA</sequence>
<accession>A0ABY7V3E6</accession>
<dbReference type="RefSeq" id="WP_273990333.1">
    <property type="nucleotide sequence ID" value="NZ_BAABQT010000018.1"/>
</dbReference>
<name>A0ABY7V3E6_9DEIO</name>
<keyword evidence="3" id="KW-1185">Reference proteome</keyword>
<dbReference type="EMBL" id="CP115165">
    <property type="protein sequence ID" value="WDA59718.1"/>
    <property type="molecule type" value="Genomic_DNA"/>
</dbReference>
<evidence type="ECO:0000256" key="1">
    <source>
        <dbReference type="SAM" id="Phobius"/>
    </source>
</evidence>
<feature type="transmembrane region" description="Helical" evidence="1">
    <location>
        <begin position="79"/>
        <end position="99"/>
    </location>
</feature>
<evidence type="ECO:0000313" key="2">
    <source>
        <dbReference type="EMBL" id="WDA59718.1"/>
    </source>
</evidence>
<feature type="transmembrane region" description="Helical" evidence="1">
    <location>
        <begin position="165"/>
        <end position="182"/>
    </location>
</feature>
<proteinExistence type="predicted"/>
<reference evidence="2 3" key="1">
    <citation type="submission" date="2022-12" db="EMBL/GenBank/DDBJ databases">
        <title>Genome Sequence of Deinococcus aquaticus Type Strain PB314.</title>
        <authorList>
            <person name="Albert C."/>
            <person name="Hill J."/>
            <person name="Boren L."/>
            <person name="Scholz-Ng S."/>
            <person name="Fatema N."/>
            <person name="Grosso R."/>
            <person name="Soboslay E."/>
            <person name="Tuohy J."/>
        </authorList>
    </citation>
    <scope>NUCLEOTIDE SEQUENCE [LARGE SCALE GENOMIC DNA]</scope>
    <source>
        <strain evidence="2 3">PB-314</strain>
    </source>
</reference>